<keyword evidence="2" id="KW-1185">Reference proteome</keyword>
<evidence type="ECO:0000313" key="1">
    <source>
        <dbReference type="EMBL" id="PSB51834.1"/>
    </source>
</evidence>
<organism evidence="1 2">
    <name type="scientific">Chamaesiphon polymorphus CCALA 037</name>
    <dbReference type="NCBI Taxonomy" id="2107692"/>
    <lineage>
        <taxon>Bacteria</taxon>
        <taxon>Bacillati</taxon>
        <taxon>Cyanobacteriota</taxon>
        <taxon>Cyanophyceae</taxon>
        <taxon>Gomontiellales</taxon>
        <taxon>Chamaesiphonaceae</taxon>
        <taxon>Chamaesiphon</taxon>
    </lineage>
</organism>
<dbReference type="PIRSF" id="PIRSF026426">
    <property type="entry name" value="DUF1499"/>
    <property type="match status" value="1"/>
</dbReference>
<dbReference type="RefSeq" id="WP_106309480.1">
    <property type="nucleotide sequence ID" value="NZ_PVWO01000345.1"/>
</dbReference>
<name>A0A2T1G3M9_9CYAN</name>
<gene>
    <name evidence="1" type="ORF">C7B77_21135</name>
</gene>
<dbReference type="PANTHER" id="PTHR34801:SF6">
    <property type="entry name" value="SLL1620 PROTEIN"/>
    <property type="match status" value="1"/>
</dbReference>
<proteinExistence type="predicted"/>
<dbReference type="PANTHER" id="PTHR34801">
    <property type="entry name" value="EXPRESSED PROTEIN"/>
    <property type="match status" value="1"/>
</dbReference>
<protein>
    <submittedName>
        <fullName evidence="1">DUF1499 domain-containing protein</fullName>
    </submittedName>
</protein>
<dbReference type="Pfam" id="PF07386">
    <property type="entry name" value="DUF1499"/>
    <property type="match status" value="1"/>
</dbReference>
<sequence>MFAGKPPTNIGVNNGRLTACPNTPNCVSSQAPANDAQHAIAPLPMSGDVATTMANLKQVIKAMPRTKIVTETNNYLYVEFASKLMGYVDDVEFYLDNDTNTIQVRSASRLGQSDLGVNRQRIEDIRLALNNLT</sequence>
<comment type="caution">
    <text evidence="1">The sequence shown here is derived from an EMBL/GenBank/DDBJ whole genome shotgun (WGS) entry which is preliminary data.</text>
</comment>
<dbReference type="InterPro" id="IPR010865">
    <property type="entry name" value="DUF1499"/>
</dbReference>
<dbReference type="OrthoDB" id="9793534at2"/>
<evidence type="ECO:0000313" key="2">
    <source>
        <dbReference type="Proteomes" id="UP000238937"/>
    </source>
</evidence>
<dbReference type="Proteomes" id="UP000238937">
    <property type="component" value="Unassembled WGS sequence"/>
</dbReference>
<dbReference type="EMBL" id="PVWO01000345">
    <property type="protein sequence ID" value="PSB51834.1"/>
    <property type="molecule type" value="Genomic_DNA"/>
</dbReference>
<dbReference type="AlphaFoldDB" id="A0A2T1G3M9"/>
<reference evidence="1 2" key="1">
    <citation type="submission" date="2018-03" db="EMBL/GenBank/DDBJ databases">
        <title>The ancient ancestry and fast evolution of plastids.</title>
        <authorList>
            <person name="Moore K.R."/>
            <person name="Magnabosco C."/>
            <person name="Momper L."/>
            <person name="Gold D.A."/>
            <person name="Bosak T."/>
            <person name="Fournier G.P."/>
        </authorList>
    </citation>
    <scope>NUCLEOTIDE SEQUENCE [LARGE SCALE GENOMIC DNA]</scope>
    <source>
        <strain evidence="1 2">CCALA 037</strain>
    </source>
</reference>
<accession>A0A2T1G3M9</accession>